<accession>A0A3P8B229</accession>
<evidence type="ECO:0000313" key="1">
    <source>
        <dbReference type="EMBL" id="VDP21257.1"/>
    </source>
</evidence>
<name>A0A3P8B229_9TREM</name>
<dbReference type="AlphaFoldDB" id="A0A3P8B229"/>
<dbReference type="Proteomes" id="UP000277204">
    <property type="component" value="Unassembled WGS sequence"/>
</dbReference>
<protein>
    <submittedName>
        <fullName evidence="1">Uncharacterized protein</fullName>
    </submittedName>
</protein>
<organism evidence="1 2">
    <name type="scientific">Schistosoma margrebowiei</name>
    <dbReference type="NCBI Taxonomy" id="48269"/>
    <lineage>
        <taxon>Eukaryota</taxon>
        <taxon>Metazoa</taxon>
        <taxon>Spiralia</taxon>
        <taxon>Lophotrochozoa</taxon>
        <taxon>Platyhelminthes</taxon>
        <taxon>Trematoda</taxon>
        <taxon>Digenea</taxon>
        <taxon>Strigeidida</taxon>
        <taxon>Schistosomatoidea</taxon>
        <taxon>Schistosomatidae</taxon>
        <taxon>Schistosoma</taxon>
    </lineage>
</organism>
<proteinExistence type="predicted"/>
<dbReference type="EMBL" id="UZAI01017164">
    <property type="protein sequence ID" value="VDP21257.1"/>
    <property type="molecule type" value="Genomic_DNA"/>
</dbReference>
<sequence>MGGLSVSTNSVKALDILFSSFQFRRQHLRHEKAVRRTSLSVVVHAWPCESIWRGRANSPYPRPFQDI</sequence>
<evidence type="ECO:0000313" key="2">
    <source>
        <dbReference type="Proteomes" id="UP000277204"/>
    </source>
</evidence>
<gene>
    <name evidence="1" type="ORF">SMRZ_LOCUS16540</name>
</gene>
<keyword evidence="2" id="KW-1185">Reference proteome</keyword>
<reference evidence="1 2" key="1">
    <citation type="submission" date="2018-11" db="EMBL/GenBank/DDBJ databases">
        <authorList>
            <consortium name="Pathogen Informatics"/>
        </authorList>
    </citation>
    <scope>NUCLEOTIDE SEQUENCE [LARGE SCALE GENOMIC DNA]</scope>
    <source>
        <strain evidence="1 2">Zambia</strain>
    </source>
</reference>